<feature type="compositionally biased region" description="Polar residues" evidence="1">
    <location>
        <begin position="320"/>
        <end position="330"/>
    </location>
</feature>
<keyword evidence="4" id="KW-1185">Reference proteome</keyword>
<feature type="compositionally biased region" description="Basic and acidic residues" evidence="1">
    <location>
        <begin position="1071"/>
        <end position="1083"/>
    </location>
</feature>
<feature type="compositionally biased region" description="Low complexity" evidence="1">
    <location>
        <begin position="550"/>
        <end position="561"/>
    </location>
</feature>
<proteinExistence type="predicted"/>
<evidence type="ECO:0000313" key="4">
    <source>
        <dbReference type="Proteomes" id="UP000054279"/>
    </source>
</evidence>
<feature type="region of interest" description="Disordered" evidence="1">
    <location>
        <begin position="399"/>
        <end position="479"/>
    </location>
</feature>
<dbReference type="EMBL" id="KN837446">
    <property type="protein sequence ID" value="KIJ24936.1"/>
    <property type="molecule type" value="Genomic_DNA"/>
</dbReference>
<feature type="region of interest" description="Disordered" evidence="1">
    <location>
        <begin position="1001"/>
        <end position="1083"/>
    </location>
</feature>
<name>A0A0C9UHT3_SPHS4</name>
<evidence type="ECO:0000256" key="2">
    <source>
        <dbReference type="SAM" id="Phobius"/>
    </source>
</evidence>
<sequence length="1334" mass="144889">MQFAIEKSGDVEATVYRRMKFIQSGSSDISDAKSFPTSLLFLFDDAACPELEIRIKQSLHLVSNYIFYIILALIAAFLLLRYTRTAIRGVLYPIRRICRLFSKSPVTEVRLLNNGFFTKDIAALGDLLKDHPLQILVTRDGAVALNKDPRAEVSATNNRDILGSTSENPTVDSANSGNSSVSGIEPITSEEAKASPSSSLTPPTPPSSPNRAGDNRANNAETGSSSSASKSPKEEVSVDFKADNRPESLSKVNDEETERTSDDVKESKTDIKGKGKEPVRDQNTGTSDNCLALNIHAKPPSTGSQNNASKSGVALEHQKNNVPLTQTLPTDSERRSSLVQSPARKEYPKPRFVPNPSLPQSKQPQQYFPPPIYDLPKSSSWSTKSISKVEIVDSNSTTDIGVDVFSPAPQSPQIQAQASVQVAEEPQPTVSEGSSCLPESSSINQETKVDDNAQEAPSSEVLDDKEMSSTSQTDPAAENAIEELIGNQVDSFVQEGSSTLQVSQTQSVTERVVQNDIQETQESHADSTAHEELMLLEERIEETDTETGPTSIVSESSSVTEINDKENNLESQDWEDDYAEEDAYVKALQDTDAQAPATAETEVQSADNLFISDNVEDKESEDFAGFEELLAEECAKAEANAGYDSNEEFFHMSASTTSLVAHGNPTVFTNSDSDSDSDSEPEPEPEPEPEHKENQAEYVLDRSQLVDDDSEPTAPPLSERLMKRLPARLSKKTNADDLSFPGKSEPYAPSDTESPFTASTVTQKKEVPISTPVANEQVYKDNQEPEEEIESEEARARRYMKPLPSRFKRLSGVQLGKLPESSHPSKDTKGDDDASSPAPQSNAPATATATATAQSQTNSPISAENLIGPGKSGSKVILPKIDFRPAVKPIFSYSPIPPAERSVKIDTSFSFPSSLPSFDANDKDGVKNQTPITALPVTFTPALPAPAPAPTPVASAPVPTSTSTPTSAPQLPPQMPAPTPSSAMFSFPTTYPQFDAVKETTYSKETDKDQPPIPALPHSFSAFLPPPGYKSLHTSGPLSPPTPQAKRGRARQRELERMLKNLEPASIASHKPADGHEHHDDQTLHAEGFPTTMYPVAELTGENYQNELEAQWVELLMGLKEEMDKLPQSETKKLEAIAESEDEPMVSVWQTILSGIPEGDQENFKLNMIHEERIEYLKENGLFHLLNTYLDFLELPVVQETYDRAQTPGAGESNDDQPTLGMEVDDFYVPHEQPTASESAAVESPSLVPETPQPPVIPADTPTSSTVDAPTTPPRPSLDLPPANDTPGSESTSGSTEASVTPSKPKPRQRPVQAQMVGGKRMGNKKRSPKKSDK</sequence>
<feature type="compositionally biased region" description="Low complexity" evidence="1">
    <location>
        <begin position="407"/>
        <end position="442"/>
    </location>
</feature>
<feature type="compositionally biased region" description="Polar residues" evidence="1">
    <location>
        <begin position="301"/>
        <end position="310"/>
    </location>
</feature>
<feature type="transmembrane region" description="Helical" evidence="2">
    <location>
        <begin position="65"/>
        <end position="83"/>
    </location>
</feature>
<feature type="region of interest" description="Disordered" evidence="1">
    <location>
        <begin position="154"/>
        <end position="381"/>
    </location>
</feature>
<keyword evidence="2" id="KW-0812">Transmembrane</keyword>
<feature type="compositionally biased region" description="Polar residues" evidence="1">
    <location>
        <begin position="154"/>
        <end position="182"/>
    </location>
</feature>
<feature type="compositionally biased region" description="Basic and acidic residues" evidence="1">
    <location>
        <begin position="231"/>
        <end position="280"/>
    </location>
</feature>
<accession>A0A0C9UHT3</accession>
<feature type="compositionally biased region" description="Low complexity" evidence="1">
    <location>
        <begin position="952"/>
        <end position="969"/>
    </location>
</feature>
<feature type="region of interest" description="Disordered" evidence="1">
    <location>
        <begin position="661"/>
        <end position="875"/>
    </location>
</feature>
<feature type="region of interest" description="Disordered" evidence="1">
    <location>
        <begin position="1234"/>
        <end position="1334"/>
    </location>
</feature>
<feature type="compositionally biased region" description="Basic residues" evidence="1">
    <location>
        <begin position="1322"/>
        <end position="1334"/>
    </location>
</feature>
<feature type="region of interest" description="Disordered" evidence="1">
    <location>
        <begin position="1203"/>
        <end position="1222"/>
    </location>
</feature>
<feature type="compositionally biased region" description="Basic and acidic residues" evidence="1">
    <location>
        <begin position="1001"/>
        <end position="1010"/>
    </location>
</feature>
<dbReference type="PANTHER" id="PTHR48125">
    <property type="entry name" value="LP07818P1"/>
    <property type="match status" value="1"/>
</dbReference>
<dbReference type="Proteomes" id="UP000054279">
    <property type="component" value="Unassembled WGS sequence"/>
</dbReference>
<evidence type="ECO:0000256" key="1">
    <source>
        <dbReference type="SAM" id="MobiDB-lite"/>
    </source>
</evidence>
<dbReference type="HOGENOM" id="CLU_258849_0_0_1"/>
<dbReference type="PANTHER" id="PTHR48125:SF10">
    <property type="entry name" value="OS12G0136300 PROTEIN"/>
    <property type="match status" value="1"/>
</dbReference>
<keyword evidence="2" id="KW-1133">Transmembrane helix</keyword>
<feature type="compositionally biased region" description="Acidic residues" evidence="1">
    <location>
        <begin position="673"/>
        <end position="687"/>
    </location>
</feature>
<feature type="region of interest" description="Disordered" evidence="1">
    <location>
        <begin position="942"/>
        <end position="979"/>
    </location>
</feature>
<gene>
    <name evidence="3" type="ORF">M422DRAFT_56196</name>
</gene>
<keyword evidence="2" id="KW-0472">Membrane</keyword>
<evidence type="ECO:0000313" key="3">
    <source>
        <dbReference type="EMBL" id="KIJ24936.1"/>
    </source>
</evidence>
<feature type="compositionally biased region" description="Basic and acidic residues" evidence="1">
    <location>
        <begin position="1051"/>
        <end position="1060"/>
    </location>
</feature>
<feature type="compositionally biased region" description="Polar residues" evidence="1">
    <location>
        <begin position="751"/>
        <end position="762"/>
    </location>
</feature>
<protein>
    <submittedName>
        <fullName evidence="3">Uncharacterized protein</fullName>
    </submittedName>
</protein>
<feature type="compositionally biased region" description="Low complexity" evidence="1">
    <location>
        <begin position="835"/>
        <end position="860"/>
    </location>
</feature>
<feature type="region of interest" description="Disordered" evidence="1">
    <location>
        <begin position="541"/>
        <end position="575"/>
    </location>
</feature>
<feature type="compositionally biased region" description="Basic and acidic residues" evidence="1">
    <location>
        <begin position="823"/>
        <end position="832"/>
    </location>
</feature>
<reference evidence="3 4" key="1">
    <citation type="submission" date="2014-06" db="EMBL/GenBank/DDBJ databases">
        <title>Evolutionary Origins and Diversification of the Mycorrhizal Mutualists.</title>
        <authorList>
            <consortium name="DOE Joint Genome Institute"/>
            <consortium name="Mycorrhizal Genomics Consortium"/>
            <person name="Kohler A."/>
            <person name="Kuo A."/>
            <person name="Nagy L.G."/>
            <person name="Floudas D."/>
            <person name="Copeland A."/>
            <person name="Barry K.W."/>
            <person name="Cichocki N."/>
            <person name="Veneault-Fourrey C."/>
            <person name="LaButti K."/>
            <person name="Lindquist E.A."/>
            <person name="Lipzen A."/>
            <person name="Lundell T."/>
            <person name="Morin E."/>
            <person name="Murat C."/>
            <person name="Riley R."/>
            <person name="Ohm R."/>
            <person name="Sun H."/>
            <person name="Tunlid A."/>
            <person name="Henrissat B."/>
            <person name="Grigoriev I.V."/>
            <person name="Hibbett D.S."/>
            <person name="Martin F."/>
        </authorList>
    </citation>
    <scope>NUCLEOTIDE SEQUENCE [LARGE SCALE GENOMIC DNA]</scope>
    <source>
        <strain evidence="3 4">SS14</strain>
    </source>
</reference>
<feature type="compositionally biased region" description="Pro residues" evidence="1">
    <location>
        <begin position="970"/>
        <end position="979"/>
    </location>
</feature>
<feature type="compositionally biased region" description="Low complexity" evidence="1">
    <location>
        <begin position="1288"/>
        <end position="1297"/>
    </location>
</feature>
<organism evidence="3 4">
    <name type="scientific">Sphaerobolus stellatus (strain SS14)</name>
    <dbReference type="NCBI Taxonomy" id="990650"/>
    <lineage>
        <taxon>Eukaryota</taxon>
        <taxon>Fungi</taxon>
        <taxon>Dikarya</taxon>
        <taxon>Basidiomycota</taxon>
        <taxon>Agaricomycotina</taxon>
        <taxon>Agaricomycetes</taxon>
        <taxon>Phallomycetidae</taxon>
        <taxon>Geastrales</taxon>
        <taxon>Sphaerobolaceae</taxon>
        <taxon>Sphaerobolus</taxon>
    </lineage>
</organism>